<dbReference type="PANTHER" id="PTHR43385">
    <property type="entry name" value="RIBOFLAVIN TRANSPORTER RIBJ"/>
    <property type="match status" value="1"/>
</dbReference>
<evidence type="ECO:0000256" key="1">
    <source>
        <dbReference type="ARBA" id="ARBA00004141"/>
    </source>
</evidence>
<dbReference type="EMBL" id="JH431723">
    <property type="status" value="NOT_ANNOTATED_CDS"/>
    <property type="molecule type" value="Genomic_DNA"/>
</dbReference>
<name>T1IZR5_STRMM</name>
<comment type="subcellular location">
    <subcellularLocation>
        <location evidence="1">Membrane</location>
        <topology evidence="1">Multi-pass membrane protein</topology>
    </subcellularLocation>
</comment>
<evidence type="ECO:0000256" key="4">
    <source>
        <dbReference type="ARBA" id="ARBA00022989"/>
    </source>
</evidence>
<keyword evidence="3 6" id="KW-0812">Transmembrane</keyword>
<reference evidence="7" key="2">
    <citation type="submission" date="2015-02" db="UniProtKB">
        <authorList>
            <consortium name="EnsemblMetazoa"/>
        </authorList>
    </citation>
    <scope>IDENTIFICATION</scope>
</reference>
<dbReference type="PANTHER" id="PTHR43385:SF1">
    <property type="entry name" value="RIBOFLAVIN TRANSPORTER RIBJ"/>
    <property type="match status" value="1"/>
</dbReference>
<feature type="transmembrane region" description="Helical" evidence="6">
    <location>
        <begin position="78"/>
        <end position="99"/>
    </location>
</feature>
<keyword evidence="8" id="KW-1185">Reference proteome</keyword>
<reference evidence="8" key="1">
    <citation type="submission" date="2011-05" db="EMBL/GenBank/DDBJ databases">
        <authorList>
            <person name="Richards S.R."/>
            <person name="Qu J."/>
            <person name="Jiang H."/>
            <person name="Jhangiani S.N."/>
            <person name="Agravi P."/>
            <person name="Goodspeed R."/>
            <person name="Gross S."/>
            <person name="Mandapat C."/>
            <person name="Jackson L."/>
            <person name="Mathew T."/>
            <person name="Pu L."/>
            <person name="Thornton R."/>
            <person name="Saada N."/>
            <person name="Wilczek-Boney K.B."/>
            <person name="Lee S."/>
            <person name="Kovar C."/>
            <person name="Wu Y."/>
            <person name="Scherer S.E."/>
            <person name="Worley K.C."/>
            <person name="Muzny D.M."/>
            <person name="Gibbs R."/>
        </authorList>
    </citation>
    <scope>NUCLEOTIDE SEQUENCE</scope>
    <source>
        <strain evidence="8">Brora</strain>
    </source>
</reference>
<dbReference type="GO" id="GO:0022857">
    <property type="term" value="F:transmembrane transporter activity"/>
    <property type="evidence" value="ECO:0007669"/>
    <property type="project" value="InterPro"/>
</dbReference>
<dbReference type="OMA" id="TMQCASI"/>
<feature type="transmembrane region" description="Helical" evidence="6">
    <location>
        <begin position="24"/>
        <end position="43"/>
    </location>
</feature>
<accession>T1IZR5</accession>
<dbReference type="Gene3D" id="1.20.1250.20">
    <property type="entry name" value="MFS general substrate transporter like domains"/>
    <property type="match status" value="1"/>
</dbReference>
<organism evidence="7 8">
    <name type="scientific">Strigamia maritima</name>
    <name type="common">European centipede</name>
    <name type="synonym">Geophilus maritimus</name>
    <dbReference type="NCBI Taxonomy" id="126957"/>
    <lineage>
        <taxon>Eukaryota</taxon>
        <taxon>Metazoa</taxon>
        <taxon>Ecdysozoa</taxon>
        <taxon>Arthropoda</taxon>
        <taxon>Myriapoda</taxon>
        <taxon>Chilopoda</taxon>
        <taxon>Pleurostigmophora</taxon>
        <taxon>Geophilomorpha</taxon>
        <taxon>Linotaeniidae</taxon>
        <taxon>Strigamia</taxon>
    </lineage>
</organism>
<dbReference type="InterPro" id="IPR036259">
    <property type="entry name" value="MFS_trans_sf"/>
</dbReference>
<dbReference type="InterPro" id="IPR011701">
    <property type="entry name" value="MFS"/>
</dbReference>
<feature type="transmembrane region" description="Helical" evidence="6">
    <location>
        <begin position="111"/>
        <end position="131"/>
    </location>
</feature>
<keyword evidence="2" id="KW-0813">Transport</keyword>
<feature type="transmembrane region" description="Helical" evidence="6">
    <location>
        <begin position="276"/>
        <end position="296"/>
    </location>
</feature>
<keyword evidence="5 6" id="KW-0472">Membrane</keyword>
<dbReference type="Proteomes" id="UP000014500">
    <property type="component" value="Unassembled WGS sequence"/>
</dbReference>
<evidence type="ECO:0000256" key="3">
    <source>
        <dbReference type="ARBA" id="ARBA00022692"/>
    </source>
</evidence>
<keyword evidence="4 6" id="KW-1133">Transmembrane helix</keyword>
<dbReference type="AlphaFoldDB" id="T1IZR5"/>
<dbReference type="eggNOG" id="KOG2504">
    <property type="taxonomic scope" value="Eukaryota"/>
</dbReference>
<dbReference type="HOGENOM" id="CLU_001265_59_6_1"/>
<sequence length="329" mass="36370">MAPYIISYLHAFGEKSNVTANDAIWVQSLIFAGQGLFMCVGGMVDNYLGPRVTSYLGSILASTGVAISYFSINVSMGLMALTYGFVFGSGVGLAYISPLSAGMKWFPNNKGLVNGIIVGGYGLGAFVFTQVQTRYLNPHNSKINENGYFTDTFVLNHVPNVFLLLGAIYASLQLVGASMLSLPNEVIKEKEKIIDLNNETSIDASYGSVEKILKCDFEESNIKDDIVLYQSFTPKQMLCYRQFYILWFTFFFNIQIVNYVVSMYKSFGQTFIKDDQFLATVGAAAAVFNAVGRIIWGLLIDKFNYKVINNYLVCMLALTAGLCLFMATL</sequence>
<evidence type="ECO:0000313" key="7">
    <source>
        <dbReference type="EnsemblMetazoa" id="SMAR006750-PA"/>
    </source>
</evidence>
<proteinExistence type="predicted"/>
<dbReference type="GO" id="GO:0016020">
    <property type="term" value="C:membrane"/>
    <property type="evidence" value="ECO:0007669"/>
    <property type="project" value="UniProtKB-SubCell"/>
</dbReference>
<feature type="transmembrane region" description="Helical" evidence="6">
    <location>
        <begin position="308"/>
        <end position="327"/>
    </location>
</feature>
<protein>
    <recommendedName>
        <fullName evidence="9">Major facilitator superfamily (MFS) profile domain-containing protein</fullName>
    </recommendedName>
</protein>
<feature type="transmembrane region" description="Helical" evidence="6">
    <location>
        <begin position="55"/>
        <end position="72"/>
    </location>
</feature>
<dbReference type="EnsemblMetazoa" id="SMAR006750-RA">
    <property type="protein sequence ID" value="SMAR006750-PA"/>
    <property type="gene ID" value="SMAR006750"/>
</dbReference>
<dbReference type="InterPro" id="IPR052983">
    <property type="entry name" value="MFS_Riboflavin_Transporter"/>
</dbReference>
<feature type="transmembrane region" description="Helical" evidence="6">
    <location>
        <begin position="243"/>
        <end position="264"/>
    </location>
</feature>
<dbReference type="STRING" id="126957.T1IZR5"/>
<evidence type="ECO:0000256" key="5">
    <source>
        <dbReference type="ARBA" id="ARBA00023136"/>
    </source>
</evidence>
<dbReference type="PhylomeDB" id="T1IZR5"/>
<evidence type="ECO:0000313" key="8">
    <source>
        <dbReference type="Proteomes" id="UP000014500"/>
    </source>
</evidence>
<feature type="transmembrane region" description="Helical" evidence="6">
    <location>
        <begin position="161"/>
        <end position="182"/>
    </location>
</feature>
<evidence type="ECO:0000256" key="6">
    <source>
        <dbReference type="SAM" id="Phobius"/>
    </source>
</evidence>
<dbReference type="SUPFAM" id="SSF103473">
    <property type="entry name" value="MFS general substrate transporter"/>
    <property type="match status" value="1"/>
</dbReference>
<dbReference type="Pfam" id="PF07690">
    <property type="entry name" value="MFS_1"/>
    <property type="match status" value="1"/>
</dbReference>
<evidence type="ECO:0000256" key="2">
    <source>
        <dbReference type="ARBA" id="ARBA00022448"/>
    </source>
</evidence>
<evidence type="ECO:0008006" key="9">
    <source>
        <dbReference type="Google" id="ProtNLM"/>
    </source>
</evidence>